<evidence type="ECO:0000256" key="1">
    <source>
        <dbReference type="SAM" id="MobiDB-lite"/>
    </source>
</evidence>
<reference evidence="2 3" key="1">
    <citation type="journal article" date="2014" name="Nat. Commun.">
        <title>Multiple recent horizontal transfers of a large genomic region in cheese making fungi.</title>
        <authorList>
            <person name="Cheeseman K."/>
            <person name="Ropars J."/>
            <person name="Renault P."/>
            <person name="Dupont J."/>
            <person name="Gouzy J."/>
            <person name="Branca A."/>
            <person name="Abraham A.L."/>
            <person name="Ceppi M."/>
            <person name="Conseiller E."/>
            <person name="Debuchy R."/>
            <person name="Malagnac F."/>
            <person name="Goarin A."/>
            <person name="Silar P."/>
            <person name="Lacoste S."/>
            <person name="Sallet E."/>
            <person name="Bensimon A."/>
            <person name="Giraud T."/>
            <person name="Brygoo Y."/>
        </authorList>
    </citation>
    <scope>NUCLEOTIDE SEQUENCE [LARGE SCALE GENOMIC DNA]</scope>
    <source>
        <strain evidence="3">FM 013</strain>
    </source>
</reference>
<feature type="region of interest" description="Disordered" evidence="1">
    <location>
        <begin position="1"/>
        <end position="70"/>
    </location>
</feature>
<proteinExistence type="predicted"/>
<organism evidence="2 3">
    <name type="scientific">Penicillium camemberti (strain FM 013)</name>
    <dbReference type="NCBI Taxonomy" id="1429867"/>
    <lineage>
        <taxon>Eukaryota</taxon>
        <taxon>Fungi</taxon>
        <taxon>Dikarya</taxon>
        <taxon>Ascomycota</taxon>
        <taxon>Pezizomycotina</taxon>
        <taxon>Eurotiomycetes</taxon>
        <taxon>Eurotiomycetidae</taxon>
        <taxon>Eurotiales</taxon>
        <taxon>Aspergillaceae</taxon>
        <taxon>Penicillium</taxon>
    </lineage>
</organism>
<keyword evidence="3" id="KW-1185">Reference proteome</keyword>
<evidence type="ECO:0000313" key="2">
    <source>
        <dbReference type="EMBL" id="CRL25776.1"/>
    </source>
</evidence>
<feature type="compositionally biased region" description="Basic and acidic residues" evidence="1">
    <location>
        <begin position="1"/>
        <end position="13"/>
    </location>
</feature>
<feature type="compositionally biased region" description="Basic and acidic residues" evidence="1">
    <location>
        <begin position="26"/>
        <end position="40"/>
    </location>
</feature>
<gene>
    <name evidence="2" type="ORF">PCAMFM013_S016g000057</name>
</gene>
<feature type="compositionally biased region" description="Polar residues" evidence="1">
    <location>
        <begin position="15"/>
        <end position="25"/>
    </location>
</feature>
<evidence type="ECO:0000313" key="3">
    <source>
        <dbReference type="Proteomes" id="UP000053732"/>
    </source>
</evidence>
<dbReference type="AlphaFoldDB" id="A0A0G4PHP0"/>
<accession>A0A0G4PHP0</accession>
<dbReference type="Proteomes" id="UP000053732">
    <property type="component" value="Unassembled WGS sequence"/>
</dbReference>
<dbReference type="EMBL" id="HG793149">
    <property type="protein sequence ID" value="CRL25776.1"/>
    <property type="molecule type" value="Genomic_DNA"/>
</dbReference>
<sequence length="70" mass="7829">MKPDNSGPREHISVRSGNSKNAKPQQENHRKYSVDPRSGTKDAPLAGNQGTLETERPRGFQGFQPWKVQV</sequence>
<name>A0A0G4PHP0_PENC3</name>
<protein>
    <submittedName>
        <fullName evidence="2">Str. FM013</fullName>
    </submittedName>
</protein>